<evidence type="ECO:0000313" key="1">
    <source>
        <dbReference type="EMBL" id="RZI46144.1"/>
    </source>
</evidence>
<comment type="caution">
    <text evidence="1">The sequence shown here is derived from an EMBL/GenBank/DDBJ whole genome shotgun (WGS) entry which is preliminary data.</text>
</comment>
<gene>
    <name evidence="1" type="ORF">EQU50_04205</name>
</gene>
<name>A0A4Q7DJD8_9PROT</name>
<keyword evidence="2" id="KW-1185">Reference proteome</keyword>
<dbReference type="RefSeq" id="WP_130153897.1">
    <property type="nucleotide sequence ID" value="NZ_SCFB01000005.1"/>
</dbReference>
<accession>A0A4Q7DJD8</accession>
<evidence type="ECO:0000313" key="2">
    <source>
        <dbReference type="Proteomes" id="UP000293550"/>
    </source>
</evidence>
<dbReference type="AlphaFoldDB" id="A0A4Q7DJD8"/>
<protein>
    <submittedName>
        <fullName evidence="1">Uncharacterized protein</fullName>
    </submittedName>
</protein>
<sequence length="264" mass="30276">MAWLEQLETKRSQLLEQVKDQKSRDELQKYTEEISATIGGKYGISSTPATEQERERIIRSIHKTRQIFLSRLNLTSLYLRESMRSKDVLSENSLREIAKRTQTDPELLQNHLAAIAVVDGASFSFRVSDPRDSENIRRNILFTHQYADKDDLNRLLDPIFQPAKKPIVETLIDTLEKIAKTEDAPLKTFLESPFYNSFIAAEAFERLERNDLALEALERAIKHPHASAVDLIRATDRLEGLGGKDLALEALNRVINHPTLRRMI</sequence>
<proteinExistence type="predicted"/>
<dbReference type="EMBL" id="SCFB01000005">
    <property type="protein sequence ID" value="RZI46144.1"/>
    <property type="molecule type" value="Genomic_DNA"/>
</dbReference>
<organism evidence="1 2">
    <name type="scientific">Candidatus Finniella inopinata</name>
    <dbReference type="NCBI Taxonomy" id="1696036"/>
    <lineage>
        <taxon>Bacteria</taxon>
        <taxon>Pseudomonadati</taxon>
        <taxon>Pseudomonadota</taxon>
        <taxon>Alphaproteobacteria</taxon>
        <taxon>Holosporales</taxon>
        <taxon>Candidatus Paracaedibacteraceae</taxon>
        <taxon>Candidatus Finniella</taxon>
    </lineage>
</organism>
<dbReference type="Proteomes" id="UP000293550">
    <property type="component" value="Unassembled WGS sequence"/>
</dbReference>
<reference evidence="1 2" key="1">
    <citation type="submission" date="2018-10" db="EMBL/GenBank/DDBJ databases">
        <title>An updated phylogeny of the Alphaproteobacteria reveals that the parasitic Rickettsiales and Holosporales have independent origins.</title>
        <authorList>
            <person name="Munoz-Gomez S.A."/>
            <person name="Hess S."/>
            <person name="Burger G."/>
            <person name="Lang B.F."/>
            <person name="Susko E."/>
            <person name="Slamovits C.H."/>
            <person name="Roger A.J."/>
        </authorList>
    </citation>
    <scope>NUCLEOTIDE SEQUENCE [LARGE SCALE GENOMIC DNA]</scope>
    <source>
        <strain evidence="1">HOLO01</strain>
    </source>
</reference>